<feature type="compositionally biased region" description="Basic and acidic residues" evidence="1">
    <location>
        <begin position="52"/>
        <end position="69"/>
    </location>
</feature>
<dbReference type="EMBL" id="BMAU01021376">
    <property type="protein sequence ID" value="GFY26694.1"/>
    <property type="molecule type" value="Genomic_DNA"/>
</dbReference>
<evidence type="ECO:0000313" key="3">
    <source>
        <dbReference type="Proteomes" id="UP000887159"/>
    </source>
</evidence>
<dbReference type="Proteomes" id="UP000887159">
    <property type="component" value="Unassembled WGS sequence"/>
</dbReference>
<feature type="compositionally biased region" description="Basic and acidic residues" evidence="1">
    <location>
        <begin position="26"/>
        <end position="37"/>
    </location>
</feature>
<evidence type="ECO:0000313" key="2">
    <source>
        <dbReference type="EMBL" id="GFY26694.1"/>
    </source>
</evidence>
<protein>
    <submittedName>
        <fullName evidence="2">Uncharacterized protein</fullName>
    </submittedName>
</protein>
<evidence type="ECO:0000256" key="1">
    <source>
        <dbReference type="SAM" id="MobiDB-lite"/>
    </source>
</evidence>
<gene>
    <name evidence="2" type="ORF">TNCV_2880221</name>
</gene>
<accession>A0A8X6W242</accession>
<proteinExistence type="predicted"/>
<name>A0A8X6W242_TRICX</name>
<sequence length="78" mass="9275">MFRDRELIVGIEKDDVGEFDRPIQRGDCRQLDDDKSTQNKRLKPRLVGESCDNSRRQNDQPDEKSDKRIPWCAAPWWD</sequence>
<dbReference type="AlphaFoldDB" id="A0A8X6W242"/>
<organism evidence="2 3">
    <name type="scientific">Trichonephila clavipes</name>
    <name type="common">Golden silk orbweaver</name>
    <name type="synonym">Nephila clavipes</name>
    <dbReference type="NCBI Taxonomy" id="2585209"/>
    <lineage>
        <taxon>Eukaryota</taxon>
        <taxon>Metazoa</taxon>
        <taxon>Ecdysozoa</taxon>
        <taxon>Arthropoda</taxon>
        <taxon>Chelicerata</taxon>
        <taxon>Arachnida</taxon>
        <taxon>Araneae</taxon>
        <taxon>Araneomorphae</taxon>
        <taxon>Entelegynae</taxon>
        <taxon>Araneoidea</taxon>
        <taxon>Nephilidae</taxon>
        <taxon>Trichonephila</taxon>
    </lineage>
</organism>
<reference evidence="2" key="1">
    <citation type="submission" date="2020-08" db="EMBL/GenBank/DDBJ databases">
        <title>Multicomponent nature underlies the extraordinary mechanical properties of spider dragline silk.</title>
        <authorList>
            <person name="Kono N."/>
            <person name="Nakamura H."/>
            <person name="Mori M."/>
            <person name="Yoshida Y."/>
            <person name="Ohtoshi R."/>
            <person name="Malay A.D."/>
            <person name="Moran D.A.P."/>
            <person name="Tomita M."/>
            <person name="Numata K."/>
            <person name="Arakawa K."/>
        </authorList>
    </citation>
    <scope>NUCLEOTIDE SEQUENCE</scope>
</reference>
<feature type="region of interest" description="Disordered" evidence="1">
    <location>
        <begin position="26"/>
        <end position="78"/>
    </location>
</feature>
<comment type="caution">
    <text evidence="2">The sequence shown here is derived from an EMBL/GenBank/DDBJ whole genome shotgun (WGS) entry which is preliminary data.</text>
</comment>
<keyword evidence="3" id="KW-1185">Reference proteome</keyword>